<dbReference type="Proteomes" id="UP001233172">
    <property type="component" value="Unassembled WGS sequence"/>
</dbReference>
<sequence length="212" mass="24187">DGTLLVNLKLRFNDSHREEKLALSVYNTIDVGATKHYIDSLTYVVIKDFLVDIRVNGKYAYDGIDVEIRLPVFNLNYSKQLEDTSSKQFQTLADPFCLDVMKILSDITLSPFYNRVYKCSVLRFSTHPDRVNFKIHFTGKDWRHVQKALPYYLISSARNVTYHGQSVKMIGDLIITPYNIYVVLKPTNVTQPTTATTTTAATSSSTRKTTDL</sequence>
<proteinExistence type="predicted"/>
<feature type="non-terminal residue" evidence="2">
    <location>
        <position position="212"/>
    </location>
</feature>
<dbReference type="EMBL" id="JASAOG010000040">
    <property type="protein sequence ID" value="KAK0059658.1"/>
    <property type="molecule type" value="Genomic_DNA"/>
</dbReference>
<evidence type="ECO:0000313" key="3">
    <source>
        <dbReference type="Proteomes" id="UP001233172"/>
    </source>
</evidence>
<reference evidence="2" key="2">
    <citation type="submission" date="2023-04" db="EMBL/GenBank/DDBJ databases">
        <authorList>
            <person name="Bu L."/>
            <person name="Lu L."/>
            <person name="Laidemitt M.R."/>
            <person name="Zhang S.M."/>
            <person name="Mutuku M."/>
            <person name="Mkoji G."/>
            <person name="Steinauer M."/>
            <person name="Loker E.S."/>
        </authorList>
    </citation>
    <scope>NUCLEOTIDE SEQUENCE</scope>
    <source>
        <strain evidence="2">KasaAsao</strain>
        <tissue evidence="2">Whole Snail</tissue>
    </source>
</reference>
<dbReference type="InterPro" id="IPR036364">
    <property type="entry name" value="SEA_dom_sf"/>
</dbReference>
<dbReference type="AlphaFoldDB" id="A0AAD8FDB6"/>
<feature type="non-terminal residue" evidence="2">
    <location>
        <position position="1"/>
    </location>
</feature>
<keyword evidence="3" id="KW-1185">Reference proteome</keyword>
<protein>
    <submittedName>
        <fullName evidence="2">Fibrillin-2-like isoform X6</fullName>
    </submittedName>
</protein>
<dbReference type="Gene3D" id="3.30.70.960">
    <property type="entry name" value="SEA domain"/>
    <property type="match status" value="1"/>
</dbReference>
<accession>A0AAD8FDB6</accession>
<organism evidence="2 3">
    <name type="scientific">Biomphalaria pfeifferi</name>
    <name type="common">Bloodfluke planorb</name>
    <name type="synonym">Freshwater snail</name>
    <dbReference type="NCBI Taxonomy" id="112525"/>
    <lineage>
        <taxon>Eukaryota</taxon>
        <taxon>Metazoa</taxon>
        <taxon>Spiralia</taxon>
        <taxon>Lophotrochozoa</taxon>
        <taxon>Mollusca</taxon>
        <taxon>Gastropoda</taxon>
        <taxon>Heterobranchia</taxon>
        <taxon>Euthyneura</taxon>
        <taxon>Panpulmonata</taxon>
        <taxon>Hygrophila</taxon>
        <taxon>Lymnaeoidea</taxon>
        <taxon>Planorbidae</taxon>
        <taxon>Biomphalaria</taxon>
    </lineage>
</organism>
<comment type="caution">
    <text evidence="2">The sequence shown here is derived from an EMBL/GenBank/DDBJ whole genome shotgun (WGS) entry which is preliminary data.</text>
</comment>
<feature type="region of interest" description="Disordered" evidence="1">
    <location>
        <begin position="193"/>
        <end position="212"/>
    </location>
</feature>
<name>A0AAD8FDB6_BIOPF</name>
<evidence type="ECO:0000256" key="1">
    <source>
        <dbReference type="SAM" id="MobiDB-lite"/>
    </source>
</evidence>
<dbReference type="SUPFAM" id="SSF82671">
    <property type="entry name" value="SEA domain"/>
    <property type="match status" value="1"/>
</dbReference>
<evidence type="ECO:0000313" key="2">
    <source>
        <dbReference type="EMBL" id="KAK0059658.1"/>
    </source>
</evidence>
<gene>
    <name evidence="2" type="ORF">Bpfe_010826</name>
</gene>
<reference evidence="2" key="1">
    <citation type="journal article" date="2023" name="PLoS Negl. Trop. Dis.">
        <title>A genome sequence for Biomphalaria pfeifferi, the major vector snail for the human-infecting parasite Schistosoma mansoni.</title>
        <authorList>
            <person name="Bu L."/>
            <person name="Lu L."/>
            <person name="Laidemitt M.R."/>
            <person name="Zhang S.M."/>
            <person name="Mutuku M."/>
            <person name="Mkoji G."/>
            <person name="Steinauer M."/>
            <person name="Loker E.S."/>
        </authorList>
    </citation>
    <scope>NUCLEOTIDE SEQUENCE</scope>
    <source>
        <strain evidence="2">KasaAsao</strain>
    </source>
</reference>